<dbReference type="SUPFAM" id="SSF52833">
    <property type="entry name" value="Thioredoxin-like"/>
    <property type="match status" value="1"/>
</dbReference>
<evidence type="ECO:0000256" key="8">
    <source>
        <dbReference type="ARBA" id="ARBA00032824"/>
    </source>
</evidence>
<sequence length="225" mass="24829">MSLQDKLDAFRANFEAGGPPYNAPSHIHEPMHRATRELIESSAAAKALKVGDKAPTFTLKDAEGTPHSSTDLLANGPLIVTFYRGVWCPYCNFDLQAIQAALPELESRGAQLVAISPQTAPNSRRSQRENHVSFPILSDPGNEVAAAFGIRFKLPDYLADLYKTAFKNDLAVANGEPSWTLPMPARFVIGQDDVILYAEVNPDYTRRPDPEELLPVLDRVKERTV</sequence>
<dbReference type="EC" id="1.11.1.24" evidence="2"/>
<dbReference type="PROSITE" id="PS51352">
    <property type="entry name" value="THIOREDOXIN_2"/>
    <property type="match status" value="1"/>
</dbReference>
<dbReference type="STRING" id="1777137.AWB76_07005"/>
<dbReference type="GO" id="GO:0005737">
    <property type="term" value="C:cytoplasm"/>
    <property type="evidence" value="ECO:0007669"/>
    <property type="project" value="TreeGrafter"/>
</dbReference>
<keyword evidence="3" id="KW-0575">Peroxidase</keyword>
<dbReference type="InterPro" id="IPR013766">
    <property type="entry name" value="Thioredoxin_domain"/>
</dbReference>
<evidence type="ECO:0000256" key="3">
    <source>
        <dbReference type="ARBA" id="ARBA00022559"/>
    </source>
</evidence>
<keyword evidence="6" id="KW-1015">Disulfide bond</keyword>
<comment type="similarity">
    <text evidence="9">Belongs to the peroxiredoxin family. BCP/PrxQ subfamily.</text>
</comment>
<dbReference type="GO" id="GO:0045454">
    <property type="term" value="P:cell redox homeostasis"/>
    <property type="evidence" value="ECO:0007669"/>
    <property type="project" value="TreeGrafter"/>
</dbReference>
<organism evidence="13 14">
    <name type="scientific">Caballeronia temeraria</name>
    <dbReference type="NCBI Taxonomy" id="1777137"/>
    <lineage>
        <taxon>Bacteria</taxon>
        <taxon>Pseudomonadati</taxon>
        <taxon>Pseudomonadota</taxon>
        <taxon>Betaproteobacteria</taxon>
        <taxon>Burkholderiales</taxon>
        <taxon>Burkholderiaceae</taxon>
        <taxon>Caballeronia</taxon>
    </lineage>
</organism>
<evidence type="ECO:0000256" key="5">
    <source>
        <dbReference type="ARBA" id="ARBA00023002"/>
    </source>
</evidence>
<dbReference type="InterPro" id="IPR036249">
    <property type="entry name" value="Thioredoxin-like_sf"/>
</dbReference>
<evidence type="ECO:0000313" key="14">
    <source>
        <dbReference type="Proteomes" id="UP000054624"/>
    </source>
</evidence>
<dbReference type="AlphaFoldDB" id="A0A158DI83"/>
<evidence type="ECO:0000256" key="4">
    <source>
        <dbReference type="ARBA" id="ARBA00022862"/>
    </source>
</evidence>
<evidence type="ECO:0000256" key="10">
    <source>
        <dbReference type="ARBA" id="ARBA00042639"/>
    </source>
</evidence>
<evidence type="ECO:0000256" key="7">
    <source>
        <dbReference type="ARBA" id="ARBA00023284"/>
    </source>
</evidence>
<protein>
    <recommendedName>
        <fullName evidence="2">thioredoxin-dependent peroxiredoxin</fullName>
        <ecNumber evidence="2">1.11.1.24</ecNumber>
    </recommendedName>
    <alternativeName>
        <fullName evidence="8">Thioredoxin peroxidase</fullName>
    </alternativeName>
    <alternativeName>
        <fullName evidence="10">Thioredoxin-dependent peroxiredoxin Bcp</fullName>
    </alternativeName>
</protein>
<proteinExistence type="inferred from homology"/>
<feature type="domain" description="Thioredoxin" evidence="12">
    <location>
        <begin position="48"/>
        <end position="222"/>
    </location>
</feature>
<dbReference type="PANTHER" id="PTHR42801">
    <property type="entry name" value="THIOREDOXIN-DEPENDENT PEROXIDE REDUCTASE"/>
    <property type="match status" value="1"/>
</dbReference>
<dbReference type="CDD" id="cd02970">
    <property type="entry name" value="PRX_like2"/>
    <property type="match status" value="1"/>
</dbReference>
<accession>A0A158DI83</accession>
<dbReference type="GO" id="GO:0008379">
    <property type="term" value="F:thioredoxin peroxidase activity"/>
    <property type="evidence" value="ECO:0007669"/>
    <property type="project" value="TreeGrafter"/>
</dbReference>
<dbReference type="InterPro" id="IPR050924">
    <property type="entry name" value="Peroxiredoxin_BCP/PrxQ"/>
</dbReference>
<dbReference type="RefSeq" id="WP_061164563.1">
    <property type="nucleotide sequence ID" value="NZ_FCOI02000042.1"/>
</dbReference>
<keyword evidence="5" id="KW-0560">Oxidoreductase</keyword>
<comment type="catalytic activity">
    <reaction evidence="11">
        <text>a hydroperoxide + [thioredoxin]-dithiol = an alcohol + [thioredoxin]-disulfide + H2O</text>
        <dbReference type="Rhea" id="RHEA:62620"/>
        <dbReference type="Rhea" id="RHEA-COMP:10698"/>
        <dbReference type="Rhea" id="RHEA-COMP:10700"/>
        <dbReference type="ChEBI" id="CHEBI:15377"/>
        <dbReference type="ChEBI" id="CHEBI:29950"/>
        <dbReference type="ChEBI" id="CHEBI:30879"/>
        <dbReference type="ChEBI" id="CHEBI:35924"/>
        <dbReference type="ChEBI" id="CHEBI:50058"/>
        <dbReference type="EC" id="1.11.1.24"/>
    </reaction>
</comment>
<gene>
    <name evidence="13" type="ORF">AWB76_07005</name>
</gene>
<dbReference type="Pfam" id="PF00578">
    <property type="entry name" value="AhpC-TSA"/>
    <property type="match status" value="1"/>
</dbReference>
<dbReference type="PANTHER" id="PTHR42801:SF7">
    <property type="entry name" value="SLL1159 PROTEIN"/>
    <property type="match status" value="1"/>
</dbReference>
<reference evidence="14" key="1">
    <citation type="submission" date="2016-01" db="EMBL/GenBank/DDBJ databases">
        <authorList>
            <person name="Peeters Charlotte."/>
        </authorList>
    </citation>
    <scope>NUCLEOTIDE SEQUENCE [LARGE SCALE GENOMIC DNA]</scope>
</reference>
<keyword evidence="7" id="KW-0676">Redox-active center</keyword>
<dbReference type="EMBL" id="FCOI02000042">
    <property type="protein sequence ID" value="SAK94294.1"/>
    <property type="molecule type" value="Genomic_DNA"/>
</dbReference>
<dbReference type="GO" id="GO:0034599">
    <property type="term" value="P:cellular response to oxidative stress"/>
    <property type="evidence" value="ECO:0007669"/>
    <property type="project" value="TreeGrafter"/>
</dbReference>
<dbReference type="Gene3D" id="3.40.30.10">
    <property type="entry name" value="Glutaredoxin"/>
    <property type="match status" value="1"/>
</dbReference>
<dbReference type="InterPro" id="IPR000866">
    <property type="entry name" value="AhpC/TSA"/>
</dbReference>
<dbReference type="OrthoDB" id="9809746at2"/>
<name>A0A158DI83_9BURK</name>
<evidence type="ECO:0000256" key="2">
    <source>
        <dbReference type="ARBA" id="ARBA00013017"/>
    </source>
</evidence>
<evidence type="ECO:0000256" key="6">
    <source>
        <dbReference type="ARBA" id="ARBA00023157"/>
    </source>
</evidence>
<dbReference type="Proteomes" id="UP000054624">
    <property type="component" value="Unassembled WGS sequence"/>
</dbReference>
<keyword evidence="4" id="KW-0049">Antioxidant</keyword>
<evidence type="ECO:0000256" key="9">
    <source>
        <dbReference type="ARBA" id="ARBA00038489"/>
    </source>
</evidence>
<comment type="function">
    <text evidence="1">Thiol-specific peroxidase that catalyzes the reduction of hydrogen peroxide and organic hydroperoxides to water and alcohols, respectively. Plays a role in cell protection against oxidative stress by detoxifying peroxides and as sensor of hydrogen peroxide-mediated signaling events.</text>
</comment>
<evidence type="ECO:0000259" key="12">
    <source>
        <dbReference type="PROSITE" id="PS51352"/>
    </source>
</evidence>
<evidence type="ECO:0000313" key="13">
    <source>
        <dbReference type="EMBL" id="SAK94294.1"/>
    </source>
</evidence>
<evidence type="ECO:0000256" key="11">
    <source>
        <dbReference type="ARBA" id="ARBA00049091"/>
    </source>
</evidence>
<evidence type="ECO:0000256" key="1">
    <source>
        <dbReference type="ARBA" id="ARBA00003330"/>
    </source>
</evidence>
<keyword evidence="14" id="KW-1185">Reference proteome</keyword>